<accession>A0A382UX45</accession>
<name>A0A382UX45_9ZZZZ</name>
<dbReference type="EMBL" id="UINC01147488">
    <property type="protein sequence ID" value="SVD38843.1"/>
    <property type="molecule type" value="Genomic_DNA"/>
</dbReference>
<proteinExistence type="predicted"/>
<reference evidence="1" key="1">
    <citation type="submission" date="2018-05" db="EMBL/GenBank/DDBJ databases">
        <authorList>
            <person name="Lanie J.A."/>
            <person name="Ng W.-L."/>
            <person name="Kazmierczak K.M."/>
            <person name="Andrzejewski T.M."/>
            <person name="Davidsen T.M."/>
            <person name="Wayne K.J."/>
            <person name="Tettelin H."/>
            <person name="Glass J.I."/>
            <person name="Rusch D."/>
            <person name="Podicherti R."/>
            <person name="Tsui H.-C.T."/>
            <person name="Winkler M.E."/>
        </authorList>
    </citation>
    <scope>NUCLEOTIDE SEQUENCE</scope>
</reference>
<gene>
    <name evidence="1" type="ORF">METZ01_LOCUS391697</name>
</gene>
<protein>
    <submittedName>
        <fullName evidence="1">Uncharacterized protein</fullName>
    </submittedName>
</protein>
<sequence length="180" mass="20271">MSIADRTNIERVFLGFESPALERAATLLVDRFRREHLLDMREAIVIMPGRRASRRLREILAARAADAQLMLALPEIRTIGTLPEELYAAERPFASELVQQLAWAQVLREAGNVDRSAVVPLPSSDDDSSVSAWLDLGDLLRRYQLELAADGLTFADVERLGQEMDDFTELPRWAALARLQ</sequence>
<evidence type="ECO:0000313" key="1">
    <source>
        <dbReference type="EMBL" id="SVD38843.1"/>
    </source>
</evidence>
<dbReference type="AlphaFoldDB" id="A0A382UX45"/>
<feature type="non-terminal residue" evidence="1">
    <location>
        <position position="180"/>
    </location>
</feature>
<organism evidence="1">
    <name type="scientific">marine metagenome</name>
    <dbReference type="NCBI Taxonomy" id="408172"/>
    <lineage>
        <taxon>unclassified sequences</taxon>
        <taxon>metagenomes</taxon>
        <taxon>ecological metagenomes</taxon>
    </lineage>
</organism>